<dbReference type="Proteomes" id="UP001552299">
    <property type="component" value="Unassembled WGS sequence"/>
</dbReference>
<proteinExistence type="predicted"/>
<organism evidence="2 3">
    <name type="scientific">Dendrobium thyrsiflorum</name>
    <name type="common">Pinecone-like raceme dendrobium</name>
    <name type="synonym">Orchid</name>
    <dbReference type="NCBI Taxonomy" id="117978"/>
    <lineage>
        <taxon>Eukaryota</taxon>
        <taxon>Viridiplantae</taxon>
        <taxon>Streptophyta</taxon>
        <taxon>Embryophyta</taxon>
        <taxon>Tracheophyta</taxon>
        <taxon>Spermatophyta</taxon>
        <taxon>Magnoliopsida</taxon>
        <taxon>Liliopsida</taxon>
        <taxon>Asparagales</taxon>
        <taxon>Orchidaceae</taxon>
        <taxon>Epidendroideae</taxon>
        <taxon>Malaxideae</taxon>
        <taxon>Dendrobiinae</taxon>
        <taxon>Dendrobium</taxon>
    </lineage>
</organism>
<protein>
    <submittedName>
        <fullName evidence="2">Uncharacterized protein</fullName>
    </submittedName>
</protein>
<keyword evidence="3" id="KW-1185">Reference proteome</keyword>
<reference evidence="2 3" key="1">
    <citation type="journal article" date="2024" name="Plant Biotechnol. J.">
        <title>Dendrobium thyrsiflorum genome and its molecular insights into genes involved in important horticultural traits.</title>
        <authorList>
            <person name="Chen B."/>
            <person name="Wang J.Y."/>
            <person name="Zheng P.J."/>
            <person name="Li K.L."/>
            <person name="Liang Y.M."/>
            <person name="Chen X.F."/>
            <person name="Zhang C."/>
            <person name="Zhao X."/>
            <person name="He X."/>
            <person name="Zhang G.Q."/>
            <person name="Liu Z.J."/>
            <person name="Xu Q."/>
        </authorList>
    </citation>
    <scope>NUCLEOTIDE SEQUENCE [LARGE SCALE GENOMIC DNA]</scope>
    <source>
        <strain evidence="2">GZMU011</strain>
    </source>
</reference>
<dbReference type="EMBL" id="JANQDX010000006">
    <property type="protein sequence ID" value="KAL0922496.1"/>
    <property type="molecule type" value="Genomic_DNA"/>
</dbReference>
<comment type="caution">
    <text evidence="2">The sequence shown here is derived from an EMBL/GenBank/DDBJ whole genome shotgun (WGS) entry which is preliminary data.</text>
</comment>
<gene>
    <name evidence="2" type="ORF">M5K25_006485</name>
</gene>
<accession>A0ABD0VIJ2</accession>
<name>A0ABD0VIJ2_DENTH</name>
<feature type="region of interest" description="Disordered" evidence="1">
    <location>
        <begin position="42"/>
        <end position="81"/>
    </location>
</feature>
<dbReference type="AlphaFoldDB" id="A0ABD0VIJ2"/>
<evidence type="ECO:0000313" key="3">
    <source>
        <dbReference type="Proteomes" id="UP001552299"/>
    </source>
</evidence>
<evidence type="ECO:0000313" key="2">
    <source>
        <dbReference type="EMBL" id="KAL0922496.1"/>
    </source>
</evidence>
<sequence length="154" mass="17633">MPDKVNEEITAYMKKSTTAKHLQQEQFDDMVKHGSYYGSESGKGFSSTIHSRGARGPMDQYMINPGEDRGEAQMMPAPGTREGRRQVCMDIGKFFFENAIPFNVATSPAYFNMLRFVGLYGRGLKTPSMYKLRTWILKEELQNTKRSIDEIKRT</sequence>
<evidence type="ECO:0000256" key="1">
    <source>
        <dbReference type="SAM" id="MobiDB-lite"/>
    </source>
</evidence>